<feature type="compositionally biased region" description="Low complexity" evidence="1">
    <location>
        <begin position="100"/>
        <end position="135"/>
    </location>
</feature>
<evidence type="ECO:0000313" key="2">
    <source>
        <dbReference type="EMBL" id="MFD0724215.1"/>
    </source>
</evidence>
<accession>A0ABW2YAN0</accession>
<comment type="caution">
    <text evidence="2">The sequence shown here is derived from an EMBL/GenBank/DDBJ whole genome shotgun (WGS) entry which is preliminary data.</text>
</comment>
<proteinExistence type="predicted"/>
<evidence type="ECO:0000256" key="1">
    <source>
        <dbReference type="SAM" id="MobiDB-lite"/>
    </source>
</evidence>
<feature type="compositionally biased region" description="Gly residues" evidence="1">
    <location>
        <begin position="71"/>
        <end position="81"/>
    </location>
</feature>
<dbReference type="Proteomes" id="UP001597110">
    <property type="component" value="Unassembled WGS sequence"/>
</dbReference>
<dbReference type="RefSeq" id="WP_386821889.1">
    <property type="nucleotide sequence ID" value="NZ_JBHTIF010000001.1"/>
</dbReference>
<protein>
    <submittedName>
        <fullName evidence="2">Uncharacterized protein</fullName>
    </submittedName>
</protein>
<feature type="region of interest" description="Disordered" evidence="1">
    <location>
        <begin position="71"/>
        <end position="135"/>
    </location>
</feature>
<dbReference type="EMBL" id="JBHTIF010000001">
    <property type="protein sequence ID" value="MFD0724215.1"/>
    <property type="molecule type" value="Genomic_DNA"/>
</dbReference>
<gene>
    <name evidence="2" type="ORF">ACFQ0E_01255</name>
</gene>
<evidence type="ECO:0000313" key="3">
    <source>
        <dbReference type="Proteomes" id="UP001597110"/>
    </source>
</evidence>
<sequence>MLLHKTERARAALSDTRSGDLSLHHRRILILTDGRRSINDLMAMLGNDILGDIDALMRAGYLATADAQGARGAGGASGASGLGQRLREAASRLRPASDEAVATPAQPAMATPAAALPAEPSTTATASATAPAASATTRRSLAASKMYVMDLLQMQRDLRIAECRTEIQCAQDETATVVALLDGVRHLMPLVSASMATRILARLDEVLPEPWLPALRALQSELTGKPVLAVHNPASTASAAA</sequence>
<feature type="compositionally biased region" description="Basic and acidic residues" evidence="1">
    <location>
        <begin position="85"/>
        <end position="97"/>
    </location>
</feature>
<keyword evidence="3" id="KW-1185">Reference proteome</keyword>
<reference evidence="3" key="1">
    <citation type="journal article" date="2019" name="Int. J. Syst. Evol. Microbiol.">
        <title>The Global Catalogue of Microorganisms (GCM) 10K type strain sequencing project: providing services to taxonomists for standard genome sequencing and annotation.</title>
        <authorList>
            <consortium name="The Broad Institute Genomics Platform"/>
            <consortium name="The Broad Institute Genome Sequencing Center for Infectious Disease"/>
            <person name="Wu L."/>
            <person name="Ma J."/>
        </authorList>
    </citation>
    <scope>NUCLEOTIDE SEQUENCE [LARGE SCALE GENOMIC DNA]</scope>
    <source>
        <strain evidence="3">CCUG 55585</strain>
    </source>
</reference>
<organism evidence="2 3">
    <name type="scientific">Lysobacter brunescens</name>
    <dbReference type="NCBI Taxonomy" id="262323"/>
    <lineage>
        <taxon>Bacteria</taxon>
        <taxon>Pseudomonadati</taxon>
        <taxon>Pseudomonadota</taxon>
        <taxon>Gammaproteobacteria</taxon>
        <taxon>Lysobacterales</taxon>
        <taxon>Lysobacteraceae</taxon>
        <taxon>Lysobacter</taxon>
    </lineage>
</organism>
<name>A0ABW2YAN0_9GAMM</name>